<organism evidence="1 2">
    <name type="scientific">Artemisia annua</name>
    <name type="common">Sweet wormwood</name>
    <dbReference type="NCBI Taxonomy" id="35608"/>
    <lineage>
        <taxon>Eukaryota</taxon>
        <taxon>Viridiplantae</taxon>
        <taxon>Streptophyta</taxon>
        <taxon>Embryophyta</taxon>
        <taxon>Tracheophyta</taxon>
        <taxon>Spermatophyta</taxon>
        <taxon>Magnoliopsida</taxon>
        <taxon>eudicotyledons</taxon>
        <taxon>Gunneridae</taxon>
        <taxon>Pentapetalae</taxon>
        <taxon>asterids</taxon>
        <taxon>campanulids</taxon>
        <taxon>Asterales</taxon>
        <taxon>Asteraceae</taxon>
        <taxon>Asteroideae</taxon>
        <taxon>Anthemideae</taxon>
        <taxon>Artemisiinae</taxon>
        <taxon>Artemisia</taxon>
    </lineage>
</organism>
<dbReference type="STRING" id="35608.A0A2U1M2E3"/>
<protein>
    <submittedName>
        <fullName evidence="1">Major facilitator superfamily protein</fullName>
    </submittedName>
</protein>
<comment type="caution">
    <text evidence="1">The sequence shown here is derived from an EMBL/GenBank/DDBJ whole genome shotgun (WGS) entry which is preliminary data.</text>
</comment>
<name>A0A2U1M2E3_ARTAN</name>
<accession>A0A2U1M2E3</accession>
<dbReference type="AlphaFoldDB" id="A0A2U1M2E3"/>
<keyword evidence="2" id="KW-1185">Reference proteome</keyword>
<gene>
    <name evidence="1" type="ORF">CTI12_AA305820</name>
</gene>
<dbReference type="EMBL" id="PKPP01006754">
    <property type="protein sequence ID" value="PWA55436.1"/>
    <property type="molecule type" value="Genomic_DNA"/>
</dbReference>
<sequence length="134" mass="15671">MEEGEMVDYITMSHNYIEIMVLVDLSVFDDTDGRSSSARPPSMLLYIYKNRLEEVQGRRKQTKSFPLETHSLFHIPNEKHTLQVIRMEHLEKGRQVEIDEQKWVYDSSFDHRGRTPLRASTGAWKASLFIIGNN</sequence>
<evidence type="ECO:0000313" key="1">
    <source>
        <dbReference type="EMBL" id="PWA55436.1"/>
    </source>
</evidence>
<proteinExistence type="predicted"/>
<dbReference type="OrthoDB" id="1898501at2759"/>
<reference evidence="1 2" key="1">
    <citation type="journal article" date="2018" name="Mol. Plant">
        <title>The genome of Artemisia annua provides insight into the evolution of Asteraceae family and artemisinin biosynthesis.</title>
        <authorList>
            <person name="Shen Q."/>
            <person name="Zhang L."/>
            <person name="Liao Z."/>
            <person name="Wang S."/>
            <person name="Yan T."/>
            <person name="Shi P."/>
            <person name="Liu M."/>
            <person name="Fu X."/>
            <person name="Pan Q."/>
            <person name="Wang Y."/>
            <person name="Lv Z."/>
            <person name="Lu X."/>
            <person name="Zhang F."/>
            <person name="Jiang W."/>
            <person name="Ma Y."/>
            <person name="Chen M."/>
            <person name="Hao X."/>
            <person name="Li L."/>
            <person name="Tang Y."/>
            <person name="Lv G."/>
            <person name="Zhou Y."/>
            <person name="Sun X."/>
            <person name="Brodelius P.E."/>
            <person name="Rose J.K.C."/>
            <person name="Tang K."/>
        </authorList>
    </citation>
    <scope>NUCLEOTIDE SEQUENCE [LARGE SCALE GENOMIC DNA]</scope>
    <source>
        <strain evidence="2">cv. Huhao1</strain>
        <tissue evidence="1">Leaf</tissue>
    </source>
</reference>
<dbReference type="Proteomes" id="UP000245207">
    <property type="component" value="Unassembled WGS sequence"/>
</dbReference>
<evidence type="ECO:0000313" key="2">
    <source>
        <dbReference type="Proteomes" id="UP000245207"/>
    </source>
</evidence>